<proteinExistence type="predicted"/>
<accession>A0A239BMY1</accession>
<reference evidence="3 4" key="1">
    <citation type="submission" date="2017-06" db="EMBL/GenBank/DDBJ databases">
        <authorList>
            <person name="Kim H.J."/>
            <person name="Triplett B.A."/>
        </authorList>
    </citation>
    <scope>NUCLEOTIDE SEQUENCE [LARGE SCALE GENOMIC DNA]</scope>
    <source>
        <strain evidence="3 4">DSM 25597</strain>
    </source>
</reference>
<dbReference type="InterPro" id="IPR013216">
    <property type="entry name" value="Methyltransf_11"/>
</dbReference>
<sequence>MNIPLSHIIKTYQKKTHATPKEIKTFYDEATEDYTFWSQDFNMHFGYFLFGKTNPLRRDTMLNEMNSQVLKRLNLSSSKQFIADLGCGMGGTMRYLLQRHSLASMIGVTLSDFQVTEGNKLLKKYPGVIVKEDFRNTSIPSNSVDGAIAMESFCHTGHSYKTLEEAHRILTPGKRLVIADAFIKKDPNKLCIGSSYSYKKLCEKWSLEGLGVIHEVKRDLENIGFSKITIEDISPRVAPSVFHVPFAIPLFLIKKLFKREPIKKQSWDNLKASFYALTSGLHMKDFGYYLITAEK</sequence>
<name>A0A239BMY1_9FLAO</name>
<dbReference type="Proteomes" id="UP000198379">
    <property type="component" value="Unassembled WGS sequence"/>
</dbReference>
<dbReference type="Gene3D" id="3.40.50.150">
    <property type="entry name" value="Vaccinia Virus protein VP39"/>
    <property type="match status" value="1"/>
</dbReference>
<evidence type="ECO:0000259" key="2">
    <source>
        <dbReference type="Pfam" id="PF08241"/>
    </source>
</evidence>
<dbReference type="PANTHER" id="PTHR44068:SF11">
    <property type="entry name" value="GERANYL DIPHOSPHATE 2-C-METHYLTRANSFERASE"/>
    <property type="match status" value="1"/>
</dbReference>
<dbReference type="GO" id="GO:0008757">
    <property type="term" value="F:S-adenosylmethionine-dependent methyltransferase activity"/>
    <property type="evidence" value="ECO:0007669"/>
    <property type="project" value="InterPro"/>
</dbReference>
<dbReference type="PANTHER" id="PTHR44068">
    <property type="entry name" value="ZGC:194242"/>
    <property type="match status" value="1"/>
</dbReference>
<organism evidence="3 4">
    <name type="scientific">Dokdonia pacifica</name>
    <dbReference type="NCBI Taxonomy" id="1627892"/>
    <lineage>
        <taxon>Bacteria</taxon>
        <taxon>Pseudomonadati</taxon>
        <taxon>Bacteroidota</taxon>
        <taxon>Flavobacteriia</taxon>
        <taxon>Flavobacteriales</taxon>
        <taxon>Flavobacteriaceae</taxon>
        <taxon>Dokdonia</taxon>
    </lineage>
</organism>
<keyword evidence="3" id="KW-0489">Methyltransferase</keyword>
<dbReference type="InterPro" id="IPR050447">
    <property type="entry name" value="Erg6_SMT_methyltransf"/>
</dbReference>
<dbReference type="GO" id="GO:0032259">
    <property type="term" value="P:methylation"/>
    <property type="evidence" value="ECO:0007669"/>
    <property type="project" value="UniProtKB-KW"/>
</dbReference>
<evidence type="ECO:0000256" key="1">
    <source>
        <dbReference type="ARBA" id="ARBA00022679"/>
    </source>
</evidence>
<dbReference type="Pfam" id="PF08241">
    <property type="entry name" value="Methyltransf_11"/>
    <property type="match status" value="1"/>
</dbReference>
<evidence type="ECO:0000313" key="4">
    <source>
        <dbReference type="Proteomes" id="UP000198379"/>
    </source>
</evidence>
<dbReference type="AlphaFoldDB" id="A0A239BMY1"/>
<dbReference type="InterPro" id="IPR029063">
    <property type="entry name" value="SAM-dependent_MTases_sf"/>
</dbReference>
<dbReference type="RefSeq" id="WP_089372908.1">
    <property type="nucleotide sequence ID" value="NZ_BMEP01000005.1"/>
</dbReference>
<evidence type="ECO:0000313" key="3">
    <source>
        <dbReference type="EMBL" id="SNS09206.1"/>
    </source>
</evidence>
<keyword evidence="3" id="KW-0830">Ubiquinone</keyword>
<dbReference type="SUPFAM" id="SSF53335">
    <property type="entry name" value="S-adenosyl-L-methionine-dependent methyltransferases"/>
    <property type="match status" value="1"/>
</dbReference>
<dbReference type="OrthoDB" id="9770553at2"/>
<protein>
    <submittedName>
        <fullName evidence="3">Ubiquinone/menaquinone biosynthesis C-methylase UbiE</fullName>
    </submittedName>
</protein>
<gene>
    <name evidence="3" type="ORF">SAMN06265376_106306</name>
</gene>
<dbReference type="EMBL" id="FZNY01000006">
    <property type="protein sequence ID" value="SNS09206.1"/>
    <property type="molecule type" value="Genomic_DNA"/>
</dbReference>
<dbReference type="CDD" id="cd02440">
    <property type="entry name" value="AdoMet_MTases"/>
    <property type="match status" value="1"/>
</dbReference>
<keyword evidence="1" id="KW-0808">Transferase</keyword>
<keyword evidence="4" id="KW-1185">Reference proteome</keyword>
<feature type="domain" description="Methyltransferase type 11" evidence="2">
    <location>
        <begin position="84"/>
        <end position="178"/>
    </location>
</feature>